<reference evidence="1" key="1">
    <citation type="journal article" date="2015" name="Nature">
        <title>Complex archaea that bridge the gap between prokaryotes and eukaryotes.</title>
        <authorList>
            <person name="Spang A."/>
            <person name="Saw J.H."/>
            <person name="Jorgensen S.L."/>
            <person name="Zaremba-Niedzwiedzka K."/>
            <person name="Martijn J."/>
            <person name="Lind A.E."/>
            <person name="van Eijk R."/>
            <person name="Schleper C."/>
            <person name="Guy L."/>
            <person name="Ettema T.J."/>
        </authorList>
    </citation>
    <scope>NUCLEOTIDE SEQUENCE</scope>
</reference>
<comment type="caution">
    <text evidence="1">The sequence shown here is derived from an EMBL/GenBank/DDBJ whole genome shotgun (WGS) entry which is preliminary data.</text>
</comment>
<gene>
    <name evidence="1" type="ORF">LCGC14_1133630</name>
</gene>
<name>A0A0F9M0F3_9ZZZZ</name>
<evidence type="ECO:0000313" key="1">
    <source>
        <dbReference type="EMBL" id="KKN00865.1"/>
    </source>
</evidence>
<proteinExistence type="predicted"/>
<organism evidence="1">
    <name type="scientific">marine sediment metagenome</name>
    <dbReference type="NCBI Taxonomy" id="412755"/>
    <lineage>
        <taxon>unclassified sequences</taxon>
        <taxon>metagenomes</taxon>
        <taxon>ecological metagenomes</taxon>
    </lineage>
</organism>
<dbReference type="EMBL" id="LAZR01005326">
    <property type="protein sequence ID" value="KKN00865.1"/>
    <property type="molecule type" value="Genomic_DNA"/>
</dbReference>
<accession>A0A0F9M0F3</accession>
<sequence>MDRSEERVMRTDPLGDMVHNALTEAITGVPIQALEDMETVSLEDKLIASCIEEYPQTRELTPGEISLIVNNALRDLPESLVEESGSEISDCMFDVAYNVMRQQSNEE</sequence>
<dbReference type="AlphaFoldDB" id="A0A0F9M0F3"/>
<protein>
    <submittedName>
        <fullName evidence="1">Uncharacterized protein</fullName>
    </submittedName>
</protein>